<dbReference type="SUPFAM" id="SSF55729">
    <property type="entry name" value="Acyl-CoA N-acyltransferases (Nat)"/>
    <property type="match status" value="1"/>
</dbReference>
<protein>
    <submittedName>
        <fullName evidence="1">Uncharacterized protein</fullName>
    </submittedName>
</protein>
<organism evidence="1 2">
    <name type="scientific">Tegillarca granosa</name>
    <name type="common">Malaysian cockle</name>
    <name type="synonym">Anadara granosa</name>
    <dbReference type="NCBI Taxonomy" id="220873"/>
    <lineage>
        <taxon>Eukaryota</taxon>
        <taxon>Metazoa</taxon>
        <taxon>Spiralia</taxon>
        <taxon>Lophotrochozoa</taxon>
        <taxon>Mollusca</taxon>
        <taxon>Bivalvia</taxon>
        <taxon>Autobranchia</taxon>
        <taxon>Pteriomorphia</taxon>
        <taxon>Arcoida</taxon>
        <taxon>Arcoidea</taxon>
        <taxon>Arcidae</taxon>
        <taxon>Tegillarca</taxon>
    </lineage>
</organism>
<dbReference type="EMBL" id="JARBDR010000337">
    <property type="protein sequence ID" value="KAJ8315261.1"/>
    <property type="molecule type" value="Genomic_DNA"/>
</dbReference>
<comment type="caution">
    <text evidence="1">The sequence shown here is derived from an EMBL/GenBank/DDBJ whole genome shotgun (WGS) entry which is preliminary data.</text>
</comment>
<evidence type="ECO:0000313" key="2">
    <source>
        <dbReference type="Proteomes" id="UP001217089"/>
    </source>
</evidence>
<evidence type="ECO:0000313" key="1">
    <source>
        <dbReference type="EMBL" id="KAJ8315261.1"/>
    </source>
</evidence>
<keyword evidence="2" id="KW-1185">Reference proteome</keyword>
<dbReference type="InterPro" id="IPR016181">
    <property type="entry name" value="Acyl_CoA_acyltransferase"/>
</dbReference>
<proteinExistence type="predicted"/>
<sequence length="80" mass="9246">MKFVTAETCSLQLPTEWELTTEIMKHAGVPDIFLWATSTNRALNLYKRHGYEIVEESSCCWDCCLWCTMGERKGFSYGLN</sequence>
<name>A0ABQ9FD83_TEGGR</name>
<gene>
    <name evidence="1" type="ORF">KUTeg_007411</name>
</gene>
<reference evidence="1 2" key="1">
    <citation type="submission" date="2022-12" db="EMBL/GenBank/DDBJ databases">
        <title>Chromosome-level genome of Tegillarca granosa.</title>
        <authorList>
            <person name="Kim J."/>
        </authorList>
    </citation>
    <scope>NUCLEOTIDE SEQUENCE [LARGE SCALE GENOMIC DNA]</scope>
    <source>
        <strain evidence="1">Teg-2019</strain>
        <tissue evidence="1">Adductor muscle</tissue>
    </source>
</reference>
<dbReference type="Proteomes" id="UP001217089">
    <property type="component" value="Unassembled WGS sequence"/>
</dbReference>
<accession>A0ABQ9FD83</accession>
<dbReference type="Gene3D" id="3.40.630.30">
    <property type="match status" value="1"/>
</dbReference>